<organism evidence="2">
    <name type="scientific">Arundo donax</name>
    <name type="common">Giant reed</name>
    <name type="synonym">Donax arundinaceus</name>
    <dbReference type="NCBI Taxonomy" id="35708"/>
    <lineage>
        <taxon>Eukaryota</taxon>
        <taxon>Viridiplantae</taxon>
        <taxon>Streptophyta</taxon>
        <taxon>Embryophyta</taxon>
        <taxon>Tracheophyta</taxon>
        <taxon>Spermatophyta</taxon>
        <taxon>Magnoliopsida</taxon>
        <taxon>Liliopsida</taxon>
        <taxon>Poales</taxon>
        <taxon>Poaceae</taxon>
        <taxon>PACMAD clade</taxon>
        <taxon>Arundinoideae</taxon>
        <taxon>Arundineae</taxon>
        <taxon>Arundo</taxon>
    </lineage>
</organism>
<sequence>MRVRCAATSAGCEAGRSPRASASMRRAMAAWLEPLSSASDAIAATIICSTNRPRSVANSADREGAQIWRRGAAEVGFRGRRGGLPRGRKGARGRRQRGASRRHWMKWPCLPSWLLAVASAPSPSPSRRICVWGEWGIGSAAHGGGRDGSATRI</sequence>
<evidence type="ECO:0000313" key="2">
    <source>
        <dbReference type="EMBL" id="JAD78073.1"/>
    </source>
</evidence>
<dbReference type="AlphaFoldDB" id="A0A0A9CUH0"/>
<accession>A0A0A9CUH0</accession>
<protein>
    <submittedName>
        <fullName evidence="2">Uncharacterized protein</fullName>
    </submittedName>
</protein>
<name>A0A0A9CUH0_ARUDO</name>
<reference evidence="2" key="1">
    <citation type="submission" date="2014-09" db="EMBL/GenBank/DDBJ databases">
        <authorList>
            <person name="Magalhaes I.L.F."/>
            <person name="Oliveira U."/>
            <person name="Santos F.R."/>
            <person name="Vidigal T.H.D.A."/>
            <person name="Brescovit A.D."/>
            <person name="Santos A.J."/>
        </authorList>
    </citation>
    <scope>NUCLEOTIDE SEQUENCE</scope>
    <source>
        <tissue evidence="2">Shoot tissue taken approximately 20 cm above the soil surface</tissue>
    </source>
</reference>
<proteinExistence type="predicted"/>
<reference evidence="2" key="2">
    <citation type="journal article" date="2015" name="Data Brief">
        <title>Shoot transcriptome of the giant reed, Arundo donax.</title>
        <authorList>
            <person name="Barrero R.A."/>
            <person name="Guerrero F.D."/>
            <person name="Moolhuijzen P."/>
            <person name="Goolsby J.A."/>
            <person name="Tidwell J."/>
            <person name="Bellgard S.E."/>
            <person name="Bellgard M.I."/>
        </authorList>
    </citation>
    <scope>NUCLEOTIDE SEQUENCE</scope>
    <source>
        <tissue evidence="2">Shoot tissue taken approximately 20 cm above the soil surface</tissue>
    </source>
</reference>
<dbReference type="EMBL" id="GBRH01219822">
    <property type="protein sequence ID" value="JAD78073.1"/>
    <property type="molecule type" value="Transcribed_RNA"/>
</dbReference>
<evidence type="ECO:0000256" key="1">
    <source>
        <dbReference type="SAM" id="MobiDB-lite"/>
    </source>
</evidence>
<feature type="region of interest" description="Disordered" evidence="1">
    <location>
        <begin position="78"/>
        <end position="101"/>
    </location>
</feature>